<evidence type="ECO:0000256" key="2">
    <source>
        <dbReference type="ARBA" id="ARBA00022679"/>
    </source>
</evidence>
<keyword evidence="2" id="KW-0808">Transferase</keyword>
<feature type="domain" description="Glycosyltransferase 61 catalytic" evidence="4">
    <location>
        <begin position="135"/>
        <end position="304"/>
    </location>
</feature>
<sequence>MSYPFRDAYHRLRKSLTSKVGQLWPTVAFETATTPVTENEYSPYDVEWPKPLPAQAVEFLHSWSKLSDREAVYRVTGPCTLDPKMGIIFKQGRVVWGSSDRSQTEKNPSFLKHLQKPALCLPKAISLHHFHGDNYFHFFLYVLSKLHSAEHLGICPSAPVIVSEKTGATSFFKEAEALGLFGGRQVVRQKRKEVLRIEELYLVQSPFCRRPFFDWLCEKLELDLEPANKRRLLVLRGENAANGRALRNRGAVIDLAKKHGFEVVDPGELTLKKQAKLFSEAEVVLGQHGAGLTNLVFRRAKPTTLIELFSPTMGSPHYFMIAREKNFRYRSLMTRNPQGRDFTASTEVDLSELQHVLLQL</sequence>
<evidence type="ECO:0000256" key="3">
    <source>
        <dbReference type="ARBA" id="ARBA00023180"/>
    </source>
</evidence>
<dbReference type="InterPro" id="IPR007657">
    <property type="entry name" value="Glycosyltransferase_61"/>
</dbReference>
<keyword evidence="3" id="KW-0325">Glycoprotein</keyword>
<accession>A0A562T141</accession>
<dbReference type="OrthoDB" id="288504at2"/>
<comment type="caution">
    <text evidence="5">The sequence shown here is derived from an EMBL/GenBank/DDBJ whole genome shotgun (WGS) entry which is preliminary data.</text>
</comment>
<gene>
    <name evidence="5" type="ORF">JM93_02579</name>
</gene>
<evidence type="ECO:0000313" key="6">
    <source>
        <dbReference type="Proteomes" id="UP000320593"/>
    </source>
</evidence>
<dbReference type="Pfam" id="PF04577">
    <property type="entry name" value="Glyco_transf_61"/>
    <property type="match status" value="1"/>
</dbReference>
<keyword evidence="6" id="KW-1185">Reference proteome</keyword>
<dbReference type="InterPro" id="IPR049625">
    <property type="entry name" value="Glyco_transf_61_cat"/>
</dbReference>
<dbReference type="RefSeq" id="WP_145343825.1">
    <property type="nucleotide sequence ID" value="NZ_SMLY01000082.1"/>
</dbReference>
<reference evidence="5 6" key="1">
    <citation type="submission" date="2019-07" db="EMBL/GenBank/DDBJ databases">
        <title>Genomic Encyclopedia of Archaeal and Bacterial Type Strains, Phase II (KMG-II): from individual species to whole genera.</title>
        <authorList>
            <person name="Goeker M."/>
        </authorList>
    </citation>
    <scope>NUCLEOTIDE SEQUENCE [LARGE SCALE GENOMIC DNA]</scope>
    <source>
        <strain evidence="5 6">ATCC BAA-252</strain>
    </source>
</reference>
<protein>
    <submittedName>
        <fullName evidence="5">Uncharacterized protein DUF563</fullName>
    </submittedName>
</protein>
<dbReference type="Proteomes" id="UP000320593">
    <property type="component" value="Unassembled WGS sequence"/>
</dbReference>
<dbReference type="GO" id="GO:0016757">
    <property type="term" value="F:glycosyltransferase activity"/>
    <property type="evidence" value="ECO:0007669"/>
    <property type="project" value="UniProtKB-KW"/>
</dbReference>
<dbReference type="PANTHER" id="PTHR20961">
    <property type="entry name" value="GLYCOSYLTRANSFERASE"/>
    <property type="match status" value="1"/>
</dbReference>
<keyword evidence="1" id="KW-0328">Glycosyltransferase</keyword>
<name>A0A562T141_9HYPH</name>
<dbReference type="AlphaFoldDB" id="A0A562T141"/>
<organism evidence="5 6">
    <name type="scientific">Roseibium hamelinense</name>
    <dbReference type="NCBI Taxonomy" id="150831"/>
    <lineage>
        <taxon>Bacteria</taxon>
        <taxon>Pseudomonadati</taxon>
        <taxon>Pseudomonadota</taxon>
        <taxon>Alphaproteobacteria</taxon>
        <taxon>Hyphomicrobiales</taxon>
        <taxon>Stappiaceae</taxon>
        <taxon>Roseibium</taxon>
    </lineage>
</organism>
<dbReference type="EMBL" id="VLLF01000005">
    <property type="protein sequence ID" value="TWI87337.1"/>
    <property type="molecule type" value="Genomic_DNA"/>
</dbReference>
<evidence type="ECO:0000313" key="5">
    <source>
        <dbReference type="EMBL" id="TWI87337.1"/>
    </source>
</evidence>
<evidence type="ECO:0000259" key="4">
    <source>
        <dbReference type="Pfam" id="PF04577"/>
    </source>
</evidence>
<evidence type="ECO:0000256" key="1">
    <source>
        <dbReference type="ARBA" id="ARBA00022676"/>
    </source>
</evidence>
<proteinExistence type="predicted"/>